<dbReference type="EMBL" id="MDER01000075">
    <property type="protein sequence ID" value="ODP26820.1"/>
    <property type="molecule type" value="Genomic_DNA"/>
</dbReference>
<dbReference type="RefSeq" id="WP_069329263.1">
    <property type="nucleotide sequence ID" value="NZ_MDER01000075.1"/>
</dbReference>
<keyword evidence="2" id="KW-0812">Transmembrane</keyword>
<accession>A0A1E3L1I5</accession>
<evidence type="ECO:0000256" key="1">
    <source>
        <dbReference type="SAM" id="MobiDB-lite"/>
    </source>
</evidence>
<evidence type="ECO:0000256" key="2">
    <source>
        <dbReference type="SAM" id="Phobius"/>
    </source>
</evidence>
<dbReference type="AlphaFoldDB" id="A0A1E3L1I5"/>
<sequence>MTQPHHSSTEEQPMIEVPRDSSFNSVTEHNHTILGVPRTGNIENISDMPAPIRWFGYIAFGAIVVGGIAILAIGLLM</sequence>
<reference evidence="3 4" key="1">
    <citation type="submission" date="2016-08" db="EMBL/GenBank/DDBJ databases">
        <title>Genome sequencing of Paenibacillus sp. TI45-13ar, isolated from Korean traditional nuruk.</title>
        <authorList>
            <person name="Kim S.-J."/>
        </authorList>
    </citation>
    <scope>NUCLEOTIDE SEQUENCE [LARGE SCALE GENOMIC DNA]</scope>
    <source>
        <strain evidence="3 4">TI45-13ar</strain>
    </source>
</reference>
<feature type="transmembrane region" description="Helical" evidence="2">
    <location>
        <begin position="54"/>
        <end position="76"/>
    </location>
</feature>
<evidence type="ECO:0000313" key="4">
    <source>
        <dbReference type="Proteomes" id="UP000094578"/>
    </source>
</evidence>
<evidence type="ECO:0000313" key="3">
    <source>
        <dbReference type="EMBL" id="ODP26820.1"/>
    </source>
</evidence>
<name>A0A1E3L1I5_9BACL</name>
<organism evidence="3 4">
    <name type="scientific">Paenibacillus nuruki</name>
    <dbReference type="NCBI Taxonomy" id="1886670"/>
    <lineage>
        <taxon>Bacteria</taxon>
        <taxon>Bacillati</taxon>
        <taxon>Bacillota</taxon>
        <taxon>Bacilli</taxon>
        <taxon>Bacillales</taxon>
        <taxon>Paenibacillaceae</taxon>
        <taxon>Paenibacillus</taxon>
    </lineage>
</organism>
<keyword evidence="2" id="KW-0472">Membrane</keyword>
<gene>
    <name evidence="3" type="ORF">PTI45_03922</name>
</gene>
<keyword evidence="2" id="KW-1133">Transmembrane helix</keyword>
<protein>
    <submittedName>
        <fullName evidence="3">Uncharacterized protein</fullName>
    </submittedName>
</protein>
<comment type="caution">
    <text evidence="3">The sequence shown here is derived from an EMBL/GenBank/DDBJ whole genome shotgun (WGS) entry which is preliminary data.</text>
</comment>
<feature type="region of interest" description="Disordered" evidence="1">
    <location>
        <begin position="1"/>
        <end position="22"/>
    </location>
</feature>
<proteinExistence type="predicted"/>
<dbReference type="Proteomes" id="UP000094578">
    <property type="component" value="Unassembled WGS sequence"/>
</dbReference>
<keyword evidence="4" id="KW-1185">Reference proteome</keyword>